<dbReference type="InterPro" id="IPR013149">
    <property type="entry name" value="ADH-like_C"/>
</dbReference>
<dbReference type="PANTHER" id="PTHR45348:SF5">
    <property type="entry name" value="OXIDOREDUCTASE, PUTATIVE (AFU_ORTHOLOGUE AFUA_8G01420)-RELATED"/>
    <property type="match status" value="1"/>
</dbReference>
<name>A0AAV9J7M7_9PEZI</name>
<dbReference type="InterPro" id="IPR020843">
    <property type="entry name" value="ER"/>
</dbReference>
<dbReference type="InterPro" id="IPR013154">
    <property type="entry name" value="ADH-like_N"/>
</dbReference>
<dbReference type="InterPro" id="IPR047122">
    <property type="entry name" value="Trans-enoyl_RdTase-like"/>
</dbReference>
<dbReference type="Gene3D" id="3.90.180.10">
    <property type="entry name" value="Medium-chain alcohol dehydrogenases, catalytic domain"/>
    <property type="match status" value="1"/>
</dbReference>
<comment type="similarity">
    <text evidence="1">Belongs to the zinc-containing alcohol dehydrogenase family.</text>
</comment>
<comment type="subunit">
    <text evidence="2">Monomer.</text>
</comment>
<evidence type="ECO:0000256" key="2">
    <source>
        <dbReference type="ARBA" id="ARBA00011245"/>
    </source>
</evidence>
<dbReference type="GO" id="GO:0016651">
    <property type="term" value="F:oxidoreductase activity, acting on NAD(P)H"/>
    <property type="evidence" value="ECO:0007669"/>
    <property type="project" value="InterPro"/>
</dbReference>
<organism evidence="5 6">
    <name type="scientific">Oleoguttula mirabilis</name>
    <dbReference type="NCBI Taxonomy" id="1507867"/>
    <lineage>
        <taxon>Eukaryota</taxon>
        <taxon>Fungi</taxon>
        <taxon>Dikarya</taxon>
        <taxon>Ascomycota</taxon>
        <taxon>Pezizomycotina</taxon>
        <taxon>Dothideomycetes</taxon>
        <taxon>Dothideomycetidae</taxon>
        <taxon>Mycosphaerellales</taxon>
        <taxon>Teratosphaeriaceae</taxon>
        <taxon>Oleoguttula</taxon>
    </lineage>
</organism>
<evidence type="ECO:0000313" key="5">
    <source>
        <dbReference type="EMBL" id="KAK4541068.1"/>
    </source>
</evidence>
<dbReference type="InterPro" id="IPR011032">
    <property type="entry name" value="GroES-like_sf"/>
</dbReference>
<dbReference type="CDD" id="cd08249">
    <property type="entry name" value="enoyl_reductase_like"/>
    <property type="match status" value="1"/>
</dbReference>
<evidence type="ECO:0000313" key="6">
    <source>
        <dbReference type="Proteomes" id="UP001324427"/>
    </source>
</evidence>
<gene>
    <name evidence="5" type="ORF">LTR36_008293</name>
</gene>
<protein>
    <recommendedName>
        <fullName evidence="4">Enoyl reductase (ER) domain-containing protein</fullName>
    </recommendedName>
</protein>
<dbReference type="AlphaFoldDB" id="A0AAV9J7M7"/>
<dbReference type="Gene3D" id="3.40.50.720">
    <property type="entry name" value="NAD(P)-binding Rossmann-like Domain"/>
    <property type="match status" value="1"/>
</dbReference>
<evidence type="ECO:0000256" key="1">
    <source>
        <dbReference type="ARBA" id="ARBA00008072"/>
    </source>
</evidence>
<dbReference type="SUPFAM" id="SSF50129">
    <property type="entry name" value="GroES-like"/>
    <property type="match status" value="1"/>
</dbReference>
<proteinExistence type="inferred from homology"/>
<keyword evidence="3" id="KW-0560">Oxidoreductase</keyword>
<dbReference type="Pfam" id="PF08240">
    <property type="entry name" value="ADH_N"/>
    <property type="match status" value="1"/>
</dbReference>
<feature type="domain" description="Enoyl reductase (ER)" evidence="4">
    <location>
        <begin position="23"/>
        <end position="357"/>
    </location>
</feature>
<reference evidence="5 6" key="1">
    <citation type="submission" date="2021-11" db="EMBL/GenBank/DDBJ databases">
        <title>Black yeast isolated from Biological Soil Crust.</title>
        <authorList>
            <person name="Kurbessoian T."/>
        </authorList>
    </citation>
    <scope>NUCLEOTIDE SEQUENCE [LARGE SCALE GENOMIC DNA]</scope>
    <source>
        <strain evidence="5 6">CCFEE 5522</strain>
    </source>
</reference>
<dbReference type="PANTHER" id="PTHR45348">
    <property type="entry name" value="HYPOTHETICAL OXIDOREDUCTASE (EUROFUNG)"/>
    <property type="match status" value="1"/>
</dbReference>
<accession>A0AAV9J7M7</accession>
<dbReference type="SMART" id="SM00829">
    <property type="entry name" value="PKS_ER"/>
    <property type="match status" value="1"/>
</dbReference>
<keyword evidence="6" id="KW-1185">Reference proteome</keyword>
<comment type="caution">
    <text evidence="5">The sequence shown here is derived from an EMBL/GenBank/DDBJ whole genome shotgun (WGS) entry which is preliminary data.</text>
</comment>
<evidence type="ECO:0000259" key="4">
    <source>
        <dbReference type="SMART" id="SM00829"/>
    </source>
</evidence>
<dbReference type="InterPro" id="IPR036291">
    <property type="entry name" value="NAD(P)-bd_dom_sf"/>
</dbReference>
<dbReference type="SUPFAM" id="SSF51735">
    <property type="entry name" value="NAD(P)-binding Rossmann-fold domains"/>
    <property type="match status" value="1"/>
</dbReference>
<dbReference type="Pfam" id="PF00107">
    <property type="entry name" value="ADH_zinc_N"/>
    <property type="match status" value="1"/>
</dbReference>
<sequence length="371" mass="39781">MSTTMKNLIVFYDEQKKLHTKLEDIPVLTAASLAPNEVLVKVNVAGSNPKDYKHPQPAYFNSRLNQGDDCAGSVAAVGSAVKGFQVGERVAGFHVMGTTNGTYAEYAICPAQTVFHLPDSISDEEAATMPLAIFTAAVGLYRNLQLPAPWDRSDDKAGRGKLPLVVNAASGAVGSFAIKLAKLNPKIGPVIAIAGSSKDYVRTLGVDAVVDYRSPTVIDDIKKAAGGLTINHVLDAANSAASVKYLTQVLAPKTGRYTSTLPVAPHPFYDPEGKMERDLKAIDVWYEQIWVGDVHEDKKPGGPLFGAVVSKAIEHALATHSLRGHRYELVEQGLDGVEAALLELRDRKWSGNAKFVTRIGDTPALGPKGVW</sequence>
<evidence type="ECO:0000256" key="3">
    <source>
        <dbReference type="ARBA" id="ARBA00023002"/>
    </source>
</evidence>
<dbReference type="Proteomes" id="UP001324427">
    <property type="component" value="Unassembled WGS sequence"/>
</dbReference>
<dbReference type="EMBL" id="JAVFHQ010000057">
    <property type="protein sequence ID" value="KAK4541068.1"/>
    <property type="molecule type" value="Genomic_DNA"/>
</dbReference>